<feature type="non-terminal residue" evidence="1">
    <location>
        <position position="1"/>
    </location>
</feature>
<evidence type="ECO:0000313" key="1">
    <source>
        <dbReference type="EMBL" id="CEK60726.1"/>
    </source>
</evidence>
<dbReference type="EMBL" id="HACG01013861">
    <property type="protein sequence ID" value="CEK60726.1"/>
    <property type="molecule type" value="Transcribed_RNA"/>
</dbReference>
<gene>
    <name evidence="1" type="primary">ORF40227</name>
</gene>
<proteinExistence type="predicted"/>
<dbReference type="InterPro" id="IPR039782">
    <property type="entry name" value="VPS13B"/>
</dbReference>
<feature type="non-terminal residue" evidence="1">
    <location>
        <position position="212"/>
    </location>
</feature>
<accession>A0A0B6YYC2</accession>
<name>A0A0B6YYC2_9EUPU</name>
<reference evidence="1" key="1">
    <citation type="submission" date="2014-12" db="EMBL/GenBank/DDBJ databases">
        <title>Insight into the proteome of Arion vulgaris.</title>
        <authorList>
            <person name="Aradska J."/>
            <person name="Bulat T."/>
            <person name="Smidak R."/>
            <person name="Sarate P."/>
            <person name="Gangsoo J."/>
            <person name="Sialana F."/>
            <person name="Bilban M."/>
            <person name="Lubec G."/>
        </authorList>
    </citation>
    <scope>NUCLEOTIDE SEQUENCE</scope>
    <source>
        <tissue evidence="1">Skin</tissue>
    </source>
</reference>
<organism evidence="1">
    <name type="scientific">Arion vulgaris</name>
    <dbReference type="NCBI Taxonomy" id="1028688"/>
    <lineage>
        <taxon>Eukaryota</taxon>
        <taxon>Metazoa</taxon>
        <taxon>Spiralia</taxon>
        <taxon>Lophotrochozoa</taxon>
        <taxon>Mollusca</taxon>
        <taxon>Gastropoda</taxon>
        <taxon>Heterobranchia</taxon>
        <taxon>Euthyneura</taxon>
        <taxon>Panpulmonata</taxon>
        <taxon>Eupulmonata</taxon>
        <taxon>Stylommatophora</taxon>
        <taxon>Helicina</taxon>
        <taxon>Arionoidea</taxon>
        <taxon>Arionidae</taxon>
        <taxon>Arion</taxon>
    </lineage>
</organism>
<dbReference type="PANTHER" id="PTHR12517:SF0">
    <property type="entry name" value="INTERMEMBRANE LIPID TRANSFER PROTEIN VPS13B"/>
    <property type="match status" value="1"/>
</dbReference>
<dbReference type="AlphaFoldDB" id="A0A0B6YYC2"/>
<dbReference type="PANTHER" id="PTHR12517">
    <property type="entry name" value="VACUOLAR PROTEIN SORTING-ASSOCIATED PROTEIN 13B"/>
    <property type="match status" value="1"/>
</dbReference>
<protein>
    <submittedName>
        <fullName evidence="1">Uncharacterized protein</fullName>
    </submittedName>
</protein>
<sequence>AEHNTPVSFAQSQEALSKDKKRNVLSVTFTRALCKNVKKRLRKANVDLPGVNDLDQSVPSSDIDYTGTLRHEDIDMYFHEYLSEVCFKTEPLDIVLKPELIGVFSSLVAGLSKGGKSGKVHPLELKSEIRKLNHSKIDGPCGPASVHNLPLMYADVGMIRIFIPKCKKLDLQQDHAISEQNEIFESVAQQGQLKVAAATLPSTVINIEADSV</sequence>